<dbReference type="NCBIfam" id="NF041732">
    <property type="entry name" value="hist_kin_CseC"/>
    <property type="match status" value="1"/>
</dbReference>
<evidence type="ECO:0000256" key="10">
    <source>
        <dbReference type="SAM" id="Phobius"/>
    </source>
</evidence>
<dbReference type="Proteomes" id="UP001550739">
    <property type="component" value="Unassembled WGS sequence"/>
</dbReference>
<keyword evidence="9" id="KW-0902">Two-component regulatory system</keyword>
<evidence type="ECO:0000259" key="12">
    <source>
        <dbReference type="PROSITE" id="PS50885"/>
    </source>
</evidence>
<comment type="subcellular location">
    <subcellularLocation>
        <location evidence="2">Cell membrane</location>
    </subcellularLocation>
</comment>
<keyword evidence="6 10" id="KW-0812">Transmembrane</keyword>
<dbReference type="Gene3D" id="6.10.340.10">
    <property type="match status" value="1"/>
</dbReference>
<evidence type="ECO:0000256" key="8">
    <source>
        <dbReference type="ARBA" id="ARBA00022989"/>
    </source>
</evidence>
<sequence length="447" mass="48038">MRGMIRHLVPARAERMGIRTGLRWKLSAAIALVGALVAITLSLVVHNAARVSMLDNARDLADERVQLAQRNYEASGRPNFPNIKIDDSNLPPALEEKVRDGRRATFVSDRAGGVPDIWAAVPVKDGHVLSLHTGFTDRSTDILNDLDQALVIGSIAVVLGGSALGVLIGGQLSRRLRKAAAAANQVAKGESDVRVRDAIGGVVRDETDDLASAVDAMADTLQERLEAERRVTADIAHELRTPVTGLLTAAELLPPGRPTELVLDRAKAMRTLVEDVLEVARLDGASERAELQDIVLGEFVARRVAAKDPDIEVRVVHESMVTTDPRRLERVLFNLLANAARHGKPPIQVTVEGRVIRVRDHGPGFPADLLAEGPSRFRTGSTDRAGHGHGLGLTIAAGQARVLGARLTFRNVRPAGAPERMPSEGAVAVLWLPEHAPTNTGSYPMMP</sequence>
<dbReference type="CDD" id="cd00082">
    <property type="entry name" value="HisKA"/>
    <property type="match status" value="1"/>
</dbReference>
<gene>
    <name evidence="13" type="primary">cseC</name>
    <name evidence="13" type="ORF">AB0E89_39130</name>
</gene>
<dbReference type="InterPro" id="IPR003594">
    <property type="entry name" value="HATPase_dom"/>
</dbReference>
<reference evidence="13 14" key="1">
    <citation type="submission" date="2024-06" db="EMBL/GenBank/DDBJ databases">
        <title>The Natural Products Discovery Center: Release of the First 8490 Sequenced Strains for Exploring Actinobacteria Biosynthetic Diversity.</title>
        <authorList>
            <person name="Kalkreuter E."/>
            <person name="Kautsar S.A."/>
            <person name="Yang D."/>
            <person name="Bader C.D."/>
            <person name="Teijaro C.N."/>
            <person name="Fluegel L."/>
            <person name="Davis C.M."/>
            <person name="Simpson J.R."/>
            <person name="Lauterbach L."/>
            <person name="Steele A.D."/>
            <person name="Gui C."/>
            <person name="Meng S."/>
            <person name="Li G."/>
            <person name="Viehrig K."/>
            <person name="Ye F."/>
            <person name="Su P."/>
            <person name="Kiefer A.F."/>
            <person name="Nichols A."/>
            <person name="Cepeda A.J."/>
            <person name="Yan W."/>
            <person name="Fan B."/>
            <person name="Jiang Y."/>
            <person name="Adhikari A."/>
            <person name="Zheng C.-J."/>
            <person name="Schuster L."/>
            <person name="Cowan T.M."/>
            <person name="Smanski M.J."/>
            <person name="Chevrette M.G."/>
            <person name="De Carvalho L.P.S."/>
            <person name="Shen B."/>
        </authorList>
    </citation>
    <scope>NUCLEOTIDE SEQUENCE [LARGE SCALE GENOMIC DNA]</scope>
    <source>
        <strain evidence="13 14">NPDC033843</strain>
    </source>
</reference>
<evidence type="ECO:0000256" key="4">
    <source>
        <dbReference type="ARBA" id="ARBA00022553"/>
    </source>
</evidence>
<dbReference type="SMART" id="SM00304">
    <property type="entry name" value="HAMP"/>
    <property type="match status" value="1"/>
</dbReference>
<keyword evidence="4" id="KW-0597">Phosphoprotein</keyword>
<dbReference type="InterPro" id="IPR036097">
    <property type="entry name" value="HisK_dim/P_sf"/>
</dbReference>
<dbReference type="Pfam" id="PF02518">
    <property type="entry name" value="HATPase_c"/>
    <property type="match status" value="1"/>
</dbReference>
<dbReference type="InterPro" id="IPR003661">
    <property type="entry name" value="HisK_dim/P_dom"/>
</dbReference>
<keyword evidence="5 13" id="KW-0808">Transferase</keyword>
<proteinExistence type="predicted"/>
<dbReference type="GO" id="GO:0004673">
    <property type="term" value="F:protein histidine kinase activity"/>
    <property type="evidence" value="ECO:0007669"/>
    <property type="project" value="UniProtKB-EC"/>
</dbReference>
<name>A0ABV2ZW42_9ACTN</name>
<dbReference type="SMART" id="SM00387">
    <property type="entry name" value="HATPase_c"/>
    <property type="match status" value="1"/>
</dbReference>
<dbReference type="PANTHER" id="PTHR45436:SF5">
    <property type="entry name" value="SENSOR HISTIDINE KINASE TRCS"/>
    <property type="match status" value="1"/>
</dbReference>
<feature type="domain" description="HAMP" evidence="12">
    <location>
        <begin position="170"/>
        <end position="226"/>
    </location>
</feature>
<evidence type="ECO:0000256" key="5">
    <source>
        <dbReference type="ARBA" id="ARBA00022679"/>
    </source>
</evidence>
<accession>A0ABV2ZW42</accession>
<dbReference type="PANTHER" id="PTHR45436">
    <property type="entry name" value="SENSOR HISTIDINE KINASE YKOH"/>
    <property type="match status" value="1"/>
</dbReference>
<dbReference type="CDD" id="cd00075">
    <property type="entry name" value="HATPase"/>
    <property type="match status" value="1"/>
</dbReference>
<dbReference type="InterPro" id="IPR003660">
    <property type="entry name" value="HAMP_dom"/>
</dbReference>
<evidence type="ECO:0000313" key="13">
    <source>
        <dbReference type="EMBL" id="MEU3786483.1"/>
    </source>
</evidence>
<dbReference type="InterPro" id="IPR036890">
    <property type="entry name" value="HATPase_C_sf"/>
</dbReference>
<dbReference type="Pfam" id="PF00672">
    <property type="entry name" value="HAMP"/>
    <property type="match status" value="1"/>
</dbReference>
<feature type="transmembrane region" description="Helical" evidence="10">
    <location>
        <begin position="149"/>
        <end position="168"/>
    </location>
</feature>
<evidence type="ECO:0000259" key="11">
    <source>
        <dbReference type="PROSITE" id="PS50109"/>
    </source>
</evidence>
<dbReference type="Pfam" id="PF00512">
    <property type="entry name" value="HisKA"/>
    <property type="match status" value="1"/>
</dbReference>
<evidence type="ECO:0000313" key="14">
    <source>
        <dbReference type="Proteomes" id="UP001550739"/>
    </source>
</evidence>
<protein>
    <recommendedName>
        <fullName evidence="3">histidine kinase</fullName>
        <ecNumber evidence="3">2.7.13.3</ecNumber>
    </recommendedName>
</protein>
<evidence type="ECO:0000256" key="2">
    <source>
        <dbReference type="ARBA" id="ARBA00004236"/>
    </source>
</evidence>
<keyword evidence="8 10" id="KW-1133">Transmembrane helix</keyword>
<dbReference type="EMBL" id="JBEZVE010000029">
    <property type="protein sequence ID" value="MEU3786483.1"/>
    <property type="molecule type" value="Genomic_DNA"/>
</dbReference>
<dbReference type="SUPFAM" id="SSF55874">
    <property type="entry name" value="ATPase domain of HSP90 chaperone/DNA topoisomerase II/histidine kinase"/>
    <property type="match status" value="1"/>
</dbReference>
<dbReference type="SUPFAM" id="SSF47384">
    <property type="entry name" value="Homodimeric domain of signal transducing histidine kinase"/>
    <property type="match status" value="1"/>
</dbReference>
<keyword evidence="7 13" id="KW-0418">Kinase</keyword>
<dbReference type="Gene3D" id="1.10.287.130">
    <property type="match status" value="1"/>
</dbReference>
<dbReference type="Gene3D" id="3.30.565.10">
    <property type="entry name" value="Histidine kinase-like ATPase, C-terminal domain"/>
    <property type="match status" value="1"/>
</dbReference>
<comment type="catalytic activity">
    <reaction evidence="1">
        <text>ATP + protein L-histidine = ADP + protein N-phospho-L-histidine.</text>
        <dbReference type="EC" id="2.7.13.3"/>
    </reaction>
</comment>
<comment type="caution">
    <text evidence="13">The sequence shown here is derived from an EMBL/GenBank/DDBJ whole genome shotgun (WGS) entry which is preliminary data.</text>
</comment>
<keyword evidence="14" id="KW-1185">Reference proteome</keyword>
<evidence type="ECO:0000256" key="9">
    <source>
        <dbReference type="ARBA" id="ARBA00023012"/>
    </source>
</evidence>
<dbReference type="SMART" id="SM00388">
    <property type="entry name" value="HisKA"/>
    <property type="match status" value="1"/>
</dbReference>
<evidence type="ECO:0000256" key="1">
    <source>
        <dbReference type="ARBA" id="ARBA00000085"/>
    </source>
</evidence>
<feature type="domain" description="Histidine kinase" evidence="11">
    <location>
        <begin position="234"/>
        <end position="436"/>
    </location>
</feature>
<dbReference type="InterPro" id="IPR005467">
    <property type="entry name" value="His_kinase_dom"/>
</dbReference>
<dbReference type="RefSeq" id="WP_361708534.1">
    <property type="nucleotide sequence ID" value="NZ_JBEZVE010000029.1"/>
</dbReference>
<evidence type="ECO:0000256" key="6">
    <source>
        <dbReference type="ARBA" id="ARBA00022692"/>
    </source>
</evidence>
<dbReference type="InterPro" id="IPR050428">
    <property type="entry name" value="TCS_sensor_his_kinase"/>
</dbReference>
<dbReference type="EC" id="2.7.13.3" evidence="3"/>
<keyword evidence="10" id="KW-0472">Membrane</keyword>
<dbReference type="PROSITE" id="PS50885">
    <property type="entry name" value="HAMP"/>
    <property type="match status" value="1"/>
</dbReference>
<evidence type="ECO:0000256" key="7">
    <source>
        <dbReference type="ARBA" id="ARBA00022777"/>
    </source>
</evidence>
<organism evidence="13 14">
    <name type="scientific">Streptomyces sp. 900129855</name>
    <dbReference type="NCBI Taxonomy" id="3155129"/>
    <lineage>
        <taxon>Bacteria</taxon>
        <taxon>Bacillati</taxon>
        <taxon>Actinomycetota</taxon>
        <taxon>Actinomycetes</taxon>
        <taxon>Kitasatosporales</taxon>
        <taxon>Streptomycetaceae</taxon>
        <taxon>Streptomyces</taxon>
    </lineage>
</organism>
<dbReference type="PROSITE" id="PS50109">
    <property type="entry name" value="HIS_KIN"/>
    <property type="match status" value="1"/>
</dbReference>
<dbReference type="InterPro" id="IPR053469">
    <property type="entry name" value="Cell_env_sensor_kinase"/>
</dbReference>
<evidence type="ECO:0000256" key="3">
    <source>
        <dbReference type="ARBA" id="ARBA00012438"/>
    </source>
</evidence>
<feature type="transmembrane region" description="Helical" evidence="10">
    <location>
        <begin position="21"/>
        <end position="45"/>
    </location>
</feature>